<dbReference type="Proteomes" id="UP000019116">
    <property type="component" value="Chromosome 7A"/>
</dbReference>
<dbReference type="AlphaFoldDB" id="A0A3B6RA50"/>
<dbReference type="Gramene" id="TraesCS7A03G0018700.1">
    <property type="protein sequence ID" value="TraesCS7A03G0018700.1.CDS"/>
    <property type="gene ID" value="TraesCS7A03G0018700"/>
</dbReference>
<keyword evidence="3" id="KW-1185">Reference proteome</keyword>
<evidence type="ECO:0000313" key="3">
    <source>
        <dbReference type="Proteomes" id="UP000019116"/>
    </source>
</evidence>
<reference evidence="2" key="1">
    <citation type="submission" date="2018-08" db="EMBL/GenBank/DDBJ databases">
        <authorList>
            <person name="Rossello M."/>
        </authorList>
    </citation>
    <scope>NUCLEOTIDE SEQUENCE [LARGE SCALE GENOMIC DNA]</scope>
    <source>
        <strain evidence="2">cv. Chinese Spring</strain>
    </source>
</reference>
<feature type="region of interest" description="Disordered" evidence="1">
    <location>
        <begin position="1"/>
        <end position="25"/>
    </location>
</feature>
<accession>A0A3B6RA50</accession>
<evidence type="ECO:0000313" key="2">
    <source>
        <dbReference type="EnsemblPlants" id="TraesCS7A02G009300.1"/>
    </source>
</evidence>
<protein>
    <submittedName>
        <fullName evidence="2">Uncharacterized protein</fullName>
    </submittedName>
</protein>
<sequence>MEDGSMNNRGRWGRGRSPSMKATGTAERLRSGLARAQISSGLLSTHASLPLPPLEGTAGQILDGVDAGGATAAALGGRVACRRPVTVELAQRGEGKSQVSDADAQRARMLWIWCRAVVQWHGVELQLGLRGSVVRPGKEECRHAAGKTDLICIGCGGVHGAHRPFRCLVTTWIHGGSWL</sequence>
<dbReference type="EnsemblPlants" id="TraesCS7A02G009300.1">
    <property type="protein sequence ID" value="TraesCS7A02G009300.1"/>
    <property type="gene ID" value="TraesCS7A02G009300"/>
</dbReference>
<evidence type="ECO:0000256" key="1">
    <source>
        <dbReference type="SAM" id="MobiDB-lite"/>
    </source>
</evidence>
<organism evidence="2">
    <name type="scientific">Triticum aestivum</name>
    <name type="common">Wheat</name>
    <dbReference type="NCBI Taxonomy" id="4565"/>
    <lineage>
        <taxon>Eukaryota</taxon>
        <taxon>Viridiplantae</taxon>
        <taxon>Streptophyta</taxon>
        <taxon>Embryophyta</taxon>
        <taxon>Tracheophyta</taxon>
        <taxon>Spermatophyta</taxon>
        <taxon>Magnoliopsida</taxon>
        <taxon>Liliopsida</taxon>
        <taxon>Poales</taxon>
        <taxon>Poaceae</taxon>
        <taxon>BOP clade</taxon>
        <taxon>Pooideae</taxon>
        <taxon>Triticodae</taxon>
        <taxon>Triticeae</taxon>
        <taxon>Triticinae</taxon>
        <taxon>Triticum</taxon>
    </lineage>
</organism>
<proteinExistence type="predicted"/>
<name>A0A3B6RA50_WHEAT</name>
<reference evidence="2" key="2">
    <citation type="submission" date="2018-10" db="UniProtKB">
        <authorList>
            <consortium name="EnsemblPlants"/>
        </authorList>
    </citation>
    <scope>IDENTIFICATION</scope>
</reference>
<dbReference type="Gramene" id="TraesCS7A02G009300.1">
    <property type="protein sequence ID" value="TraesCS7A02G009300.1"/>
    <property type="gene ID" value="TraesCS7A02G009300"/>
</dbReference>